<evidence type="ECO:0000313" key="2">
    <source>
        <dbReference type="Proteomes" id="UP000184611"/>
    </source>
</evidence>
<dbReference type="Proteomes" id="UP000184611">
    <property type="component" value="Unassembled WGS sequence"/>
</dbReference>
<organism evidence="1 2">
    <name type="scientific">Flavobacterium cucumis</name>
    <dbReference type="NCBI Taxonomy" id="416016"/>
    <lineage>
        <taxon>Bacteria</taxon>
        <taxon>Pseudomonadati</taxon>
        <taxon>Bacteroidota</taxon>
        <taxon>Flavobacteriia</taxon>
        <taxon>Flavobacteriales</taxon>
        <taxon>Flavobacteriaceae</taxon>
        <taxon>Flavobacterium</taxon>
    </lineage>
</organism>
<dbReference type="AlphaFoldDB" id="A0A1M7ZZL9"/>
<accession>A0A1M7ZZL9</accession>
<evidence type="ECO:0000313" key="1">
    <source>
        <dbReference type="EMBL" id="SHO74260.1"/>
    </source>
</evidence>
<dbReference type="EMBL" id="FRYK01000007">
    <property type="protein sequence ID" value="SHO74260.1"/>
    <property type="molecule type" value="Genomic_DNA"/>
</dbReference>
<sequence length="142" mass="16344">MKKRYPSSTLLFLFCFLIFFNCKENNFKKKAVEKELIEKKQIKPFLETPPKDDVTYQEDSTKEYEYRTGTAGDYTYVYDIYGFDSEGNEVTGTIVVNGKYGNGLLINVNGAEIEITVAWIGKGELRGKDKEANEYALFVRED</sequence>
<dbReference type="STRING" id="416016.SAMN05443547_2650"/>
<dbReference type="RefSeq" id="WP_084530312.1">
    <property type="nucleotide sequence ID" value="NZ_CBCSEA010000014.1"/>
</dbReference>
<gene>
    <name evidence="1" type="ORF">SAMN05443547_2650</name>
</gene>
<dbReference type="OrthoDB" id="1363156at2"/>
<name>A0A1M7ZZL9_9FLAO</name>
<proteinExistence type="predicted"/>
<protein>
    <submittedName>
        <fullName evidence="1">Uncharacterized protein</fullName>
    </submittedName>
</protein>
<keyword evidence="2" id="KW-1185">Reference proteome</keyword>
<reference evidence="2" key="1">
    <citation type="submission" date="2016-12" db="EMBL/GenBank/DDBJ databases">
        <authorList>
            <person name="Varghese N."/>
            <person name="Submissions S."/>
        </authorList>
    </citation>
    <scope>NUCLEOTIDE SEQUENCE [LARGE SCALE GENOMIC DNA]</scope>
    <source>
        <strain evidence="2">DSM 18830</strain>
    </source>
</reference>